<evidence type="ECO:0000313" key="1">
    <source>
        <dbReference type="EMBL" id="CAG8467177.1"/>
    </source>
</evidence>
<gene>
    <name evidence="1" type="ORF">SPELUC_LOCUS1526</name>
</gene>
<sequence length="302" mass="34503">MPCNADTIIKIKVIKRSVKEKLLVVCAIGIYPVGIEDCEIELVLFVPVKAEERDLATQAIFEKDEYFSVGGKIVPDYYNNNIRPRAWFTHAVFCEMTVSTSTHLRILSKVPASNKCLLKVSFVEIVKEVPQFKNEKNAVIKVLVTDYSRRNYSFVVTVVFQYSDSHFKGLASLIRPRESVVFVISQMEIIENVLYVSGQDVNWREYNINNEQVSLATTNSARSKLLSVHKNIFKETDSEEIFKRIKVEETDEIDMYAFANENNNSSNINSSNDDRLKNEVDIEVNQENEKSSSSKVDTNDSE</sequence>
<name>A0ACA9KD76_9GLOM</name>
<organism evidence="1 2">
    <name type="scientific">Cetraspora pellucida</name>
    <dbReference type="NCBI Taxonomy" id="1433469"/>
    <lineage>
        <taxon>Eukaryota</taxon>
        <taxon>Fungi</taxon>
        <taxon>Fungi incertae sedis</taxon>
        <taxon>Mucoromycota</taxon>
        <taxon>Glomeromycotina</taxon>
        <taxon>Glomeromycetes</taxon>
        <taxon>Diversisporales</taxon>
        <taxon>Gigasporaceae</taxon>
        <taxon>Cetraspora</taxon>
    </lineage>
</organism>
<dbReference type="EMBL" id="CAJVPW010000834">
    <property type="protein sequence ID" value="CAG8467177.1"/>
    <property type="molecule type" value="Genomic_DNA"/>
</dbReference>
<dbReference type="Proteomes" id="UP000789366">
    <property type="component" value="Unassembled WGS sequence"/>
</dbReference>
<accession>A0ACA9KD76</accession>
<keyword evidence="2" id="KW-1185">Reference proteome</keyword>
<proteinExistence type="predicted"/>
<reference evidence="1" key="1">
    <citation type="submission" date="2021-06" db="EMBL/GenBank/DDBJ databases">
        <authorList>
            <person name="Kallberg Y."/>
            <person name="Tangrot J."/>
            <person name="Rosling A."/>
        </authorList>
    </citation>
    <scope>NUCLEOTIDE SEQUENCE</scope>
    <source>
        <strain evidence="1">28 12/20/2015</strain>
    </source>
</reference>
<protein>
    <submittedName>
        <fullName evidence="1">5046_t:CDS:1</fullName>
    </submittedName>
</protein>
<evidence type="ECO:0000313" key="2">
    <source>
        <dbReference type="Proteomes" id="UP000789366"/>
    </source>
</evidence>
<comment type="caution">
    <text evidence="1">The sequence shown here is derived from an EMBL/GenBank/DDBJ whole genome shotgun (WGS) entry which is preliminary data.</text>
</comment>